<gene>
    <name evidence="2" type="ORF">QNH46_02520</name>
</gene>
<feature type="transmembrane region" description="Helical" evidence="1">
    <location>
        <begin position="66"/>
        <end position="85"/>
    </location>
</feature>
<dbReference type="Proteomes" id="UP001177943">
    <property type="component" value="Chromosome"/>
</dbReference>
<keyword evidence="1" id="KW-0812">Transmembrane</keyword>
<evidence type="ECO:0000313" key="3">
    <source>
        <dbReference type="Proteomes" id="UP001177943"/>
    </source>
</evidence>
<dbReference type="AlphaFoldDB" id="A0AA95I7V8"/>
<reference evidence="2" key="1">
    <citation type="submission" date="2023-05" db="EMBL/GenBank/DDBJ databases">
        <title>Comparative genomics of Bacillaceae isolates and their secondary metabolite potential.</title>
        <authorList>
            <person name="Song L."/>
            <person name="Nielsen L.J."/>
            <person name="Mohite O."/>
            <person name="Xu X."/>
            <person name="Weber T."/>
            <person name="Kovacs A.T."/>
        </authorList>
    </citation>
    <scope>NUCLEOTIDE SEQUENCE</scope>
    <source>
        <strain evidence="2">B2_4</strain>
    </source>
</reference>
<name>A0AA95I7V8_9BACL</name>
<dbReference type="RefSeq" id="WP_283926779.1">
    <property type="nucleotide sequence ID" value="NZ_CP126084.1"/>
</dbReference>
<sequence>MRTGGLGTIIAIILSFVLGFRGLYRLILMQRYTRFLIYSIFWFGFPMFATIFFYRIGELDPERKMWAGIPLFLTGFCWAFFGLHINKKVENIKYNKNYQDDKSKIRRIVGAIMVTVSIVAWFMGYNYYLMIFDGSEIILPFICSILFFCGFVYLITGNPFNEVDS</sequence>
<organism evidence="2 3">
    <name type="scientific">Paenibacillus woosongensis</name>
    <dbReference type="NCBI Taxonomy" id="307580"/>
    <lineage>
        <taxon>Bacteria</taxon>
        <taxon>Bacillati</taxon>
        <taxon>Bacillota</taxon>
        <taxon>Bacilli</taxon>
        <taxon>Bacillales</taxon>
        <taxon>Paenibacillaceae</taxon>
        <taxon>Paenibacillus</taxon>
    </lineage>
</organism>
<feature type="transmembrane region" description="Helical" evidence="1">
    <location>
        <begin position="137"/>
        <end position="156"/>
    </location>
</feature>
<feature type="transmembrane region" description="Helical" evidence="1">
    <location>
        <begin position="6"/>
        <end position="23"/>
    </location>
</feature>
<evidence type="ECO:0000256" key="1">
    <source>
        <dbReference type="SAM" id="Phobius"/>
    </source>
</evidence>
<protein>
    <submittedName>
        <fullName evidence="2">Uncharacterized protein</fullName>
    </submittedName>
</protein>
<feature type="transmembrane region" description="Helical" evidence="1">
    <location>
        <begin position="35"/>
        <end position="54"/>
    </location>
</feature>
<dbReference type="KEGG" id="pwn:QNH46_02520"/>
<keyword evidence="1" id="KW-0472">Membrane</keyword>
<accession>A0AA95I7V8</accession>
<dbReference type="EMBL" id="CP126084">
    <property type="protein sequence ID" value="WHX49582.1"/>
    <property type="molecule type" value="Genomic_DNA"/>
</dbReference>
<evidence type="ECO:0000313" key="2">
    <source>
        <dbReference type="EMBL" id="WHX49582.1"/>
    </source>
</evidence>
<feature type="transmembrane region" description="Helical" evidence="1">
    <location>
        <begin position="105"/>
        <end position="125"/>
    </location>
</feature>
<proteinExistence type="predicted"/>
<keyword evidence="1" id="KW-1133">Transmembrane helix</keyword>